<reference evidence="2" key="1">
    <citation type="submission" date="2002-02" db="EMBL/GenBank/DDBJ databases">
        <title>Oryza sativa nipponbare(GA3) genomic DNA, chromosome 6, PAC clone:P0001B01.</title>
        <authorList>
            <person name="Sasaki T."/>
            <person name="Matsumoto T."/>
            <person name="Yamamoto K."/>
        </authorList>
    </citation>
    <scope>NUCLEOTIDE SEQUENCE</scope>
</reference>
<name>Q652Y9_ORYSJ</name>
<dbReference type="AlphaFoldDB" id="Q652Y9"/>
<reference evidence="3" key="4">
    <citation type="journal article" date="2008" name="Nucleic Acids Res.">
        <title>The rice annotation project database (RAP-DB): 2008 update.</title>
        <authorList>
            <consortium name="The rice annotation project (RAP)"/>
        </authorList>
    </citation>
    <scope>GENOME REANNOTATION</scope>
    <source>
        <strain evidence="3">cv. Nipponbare</strain>
    </source>
</reference>
<organism evidence="1 3">
    <name type="scientific">Oryza sativa subsp. japonica</name>
    <name type="common">Rice</name>
    <dbReference type="NCBI Taxonomy" id="39947"/>
    <lineage>
        <taxon>Eukaryota</taxon>
        <taxon>Viridiplantae</taxon>
        <taxon>Streptophyta</taxon>
        <taxon>Embryophyta</taxon>
        <taxon>Tracheophyta</taxon>
        <taxon>Spermatophyta</taxon>
        <taxon>Magnoliopsida</taxon>
        <taxon>Liliopsida</taxon>
        <taxon>Poales</taxon>
        <taxon>Poaceae</taxon>
        <taxon>BOP clade</taxon>
        <taxon>Oryzoideae</taxon>
        <taxon>Oryzeae</taxon>
        <taxon>Oryzinae</taxon>
        <taxon>Oryza</taxon>
        <taxon>Oryza sativa</taxon>
    </lineage>
</organism>
<dbReference type="EMBL" id="AP004745">
    <property type="protein sequence ID" value="BAD54199.1"/>
    <property type="molecule type" value="Genomic_DNA"/>
</dbReference>
<evidence type="ECO:0000313" key="2">
    <source>
        <dbReference type="EMBL" id="BAD54199.1"/>
    </source>
</evidence>
<reference evidence="3" key="3">
    <citation type="journal article" date="2005" name="Nature">
        <title>The map-based sequence of the rice genome.</title>
        <authorList>
            <consortium name="International rice genome sequencing project (IRGSP)"/>
            <person name="Matsumoto T."/>
            <person name="Wu J."/>
            <person name="Kanamori H."/>
            <person name="Katayose Y."/>
            <person name="Fujisawa M."/>
            <person name="Namiki N."/>
            <person name="Mizuno H."/>
            <person name="Yamamoto K."/>
            <person name="Antonio B.A."/>
            <person name="Baba T."/>
            <person name="Sakata K."/>
            <person name="Nagamura Y."/>
            <person name="Aoki H."/>
            <person name="Arikawa K."/>
            <person name="Arita K."/>
            <person name="Bito T."/>
            <person name="Chiden Y."/>
            <person name="Fujitsuka N."/>
            <person name="Fukunaka R."/>
            <person name="Hamada M."/>
            <person name="Harada C."/>
            <person name="Hayashi A."/>
            <person name="Hijishita S."/>
            <person name="Honda M."/>
            <person name="Hosokawa S."/>
            <person name="Ichikawa Y."/>
            <person name="Idonuma A."/>
            <person name="Iijima M."/>
            <person name="Ikeda M."/>
            <person name="Ikeno M."/>
            <person name="Ito K."/>
            <person name="Ito S."/>
            <person name="Ito T."/>
            <person name="Ito Y."/>
            <person name="Ito Y."/>
            <person name="Iwabuchi A."/>
            <person name="Kamiya K."/>
            <person name="Karasawa W."/>
            <person name="Kurita K."/>
            <person name="Katagiri S."/>
            <person name="Kikuta A."/>
            <person name="Kobayashi H."/>
            <person name="Kobayashi N."/>
            <person name="Machita K."/>
            <person name="Maehara T."/>
            <person name="Masukawa M."/>
            <person name="Mizubayashi T."/>
            <person name="Mukai Y."/>
            <person name="Nagasaki H."/>
            <person name="Nagata Y."/>
            <person name="Naito S."/>
            <person name="Nakashima M."/>
            <person name="Nakama Y."/>
            <person name="Nakamichi Y."/>
            <person name="Nakamura M."/>
            <person name="Meguro A."/>
            <person name="Negishi M."/>
            <person name="Ohta I."/>
            <person name="Ohta T."/>
            <person name="Okamoto M."/>
            <person name="Ono N."/>
            <person name="Saji S."/>
            <person name="Sakaguchi M."/>
            <person name="Sakai K."/>
            <person name="Shibata M."/>
            <person name="Shimokawa T."/>
            <person name="Song J."/>
            <person name="Takazaki Y."/>
            <person name="Terasawa K."/>
            <person name="Tsugane M."/>
            <person name="Tsuji K."/>
            <person name="Ueda S."/>
            <person name="Waki K."/>
            <person name="Yamagata H."/>
            <person name="Yamamoto M."/>
            <person name="Yamamoto S."/>
            <person name="Yamane H."/>
            <person name="Yoshiki S."/>
            <person name="Yoshihara R."/>
            <person name="Yukawa K."/>
            <person name="Zhong H."/>
            <person name="Yano M."/>
            <person name="Yuan Q."/>
            <person name="Ouyang S."/>
            <person name="Liu J."/>
            <person name="Jones K.M."/>
            <person name="Gansberger K."/>
            <person name="Moffat K."/>
            <person name="Hill J."/>
            <person name="Bera J."/>
            <person name="Fadrosh D."/>
            <person name="Jin S."/>
            <person name="Johri S."/>
            <person name="Kim M."/>
            <person name="Overton L."/>
            <person name="Reardon M."/>
            <person name="Tsitrin T."/>
            <person name="Vuong H."/>
            <person name="Weaver B."/>
            <person name="Ciecko A."/>
            <person name="Tallon L."/>
            <person name="Jackson J."/>
            <person name="Pai G."/>
            <person name="Aken S.V."/>
            <person name="Utterback T."/>
            <person name="Reidmuller S."/>
            <person name="Feldblyum T."/>
            <person name="Hsiao J."/>
            <person name="Zismann V."/>
            <person name="Iobst S."/>
            <person name="de Vazeille A.R."/>
            <person name="Buell C.R."/>
            <person name="Ying K."/>
            <person name="Li Y."/>
            <person name="Lu T."/>
            <person name="Huang Y."/>
            <person name="Zhao Q."/>
            <person name="Feng Q."/>
            <person name="Zhang L."/>
            <person name="Zhu J."/>
            <person name="Weng Q."/>
            <person name="Mu J."/>
            <person name="Lu Y."/>
            <person name="Fan D."/>
            <person name="Liu Y."/>
            <person name="Guan J."/>
            <person name="Zhang Y."/>
            <person name="Yu S."/>
            <person name="Liu X."/>
            <person name="Zhang Y."/>
            <person name="Hong G."/>
            <person name="Han B."/>
            <person name="Choisne N."/>
            <person name="Demange N."/>
            <person name="Orjeda G."/>
            <person name="Samain S."/>
            <person name="Cattolico L."/>
            <person name="Pelletier E."/>
            <person name="Couloux A."/>
            <person name="Segurens B."/>
            <person name="Wincker P."/>
            <person name="D'Hont A."/>
            <person name="Scarpelli C."/>
            <person name="Weissenbach J."/>
            <person name="Salanoubat M."/>
            <person name="Quetier F."/>
            <person name="Yu Y."/>
            <person name="Kim H.R."/>
            <person name="Rambo T."/>
            <person name="Currie J."/>
            <person name="Collura K."/>
            <person name="Luo M."/>
            <person name="Yang T."/>
            <person name="Ammiraju J.S.S."/>
            <person name="Engler F."/>
            <person name="Soderlund C."/>
            <person name="Wing R.A."/>
            <person name="Palmer L.E."/>
            <person name="de la Bastide M."/>
            <person name="Spiegel L."/>
            <person name="Nascimento L."/>
            <person name="Zutavern T."/>
            <person name="O'Shaughnessy A."/>
            <person name="Dike S."/>
            <person name="Dedhia N."/>
            <person name="Preston R."/>
            <person name="Balija V."/>
            <person name="McCombie W.R."/>
            <person name="Chow T."/>
            <person name="Chen H."/>
            <person name="Chung M."/>
            <person name="Chen C."/>
            <person name="Shaw J."/>
            <person name="Wu H."/>
            <person name="Hsiao K."/>
            <person name="Chao Y."/>
            <person name="Chu M."/>
            <person name="Cheng C."/>
            <person name="Hour A."/>
            <person name="Lee P."/>
            <person name="Lin S."/>
            <person name="Lin Y."/>
            <person name="Liou J."/>
            <person name="Liu S."/>
            <person name="Hsing Y."/>
            <person name="Raghuvanshi S."/>
            <person name="Mohanty A."/>
            <person name="Bharti A.K."/>
            <person name="Gaur A."/>
            <person name="Gupta V."/>
            <person name="Kumar D."/>
            <person name="Ravi V."/>
            <person name="Vij S."/>
            <person name="Kapur A."/>
            <person name="Khurana P."/>
            <person name="Khurana P."/>
            <person name="Khurana J.P."/>
            <person name="Tyagi A.K."/>
            <person name="Gaikwad K."/>
            <person name="Singh A."/>
            <person name="Dalal V."/>
            <person name="Srivastava S."/>
            <person name="Dixit A."/>
            <person name="Pal A.K."/>
            <person name="Ghazi I.A."/>
            <person name="Yadav M."/>
            <person name="Pandit A."/>
            <person name="Bhargava A."/>
            <person name="Sureshbabu K."/>
            <person name="Batra K."/>
            <person name="Sharma T.R."/>
            <person name="Mohapatra T."/>
            <person name="Singh N.K."/>
            <person name="Messing J."/>
            <person name="Nelson A.B."/>
            <person name="Fuks G."/>
            <person name="Kavchok S."/>
            <person name="Keizer G."/>
            <person name="Linton E."/>
            <person name="Llaca V."/>
            <person name="Song R."/>
            <person name="Tanyolac B."/>
            <person name="Young S."/>
            <person name="Ho-Il K."/>
            <person name="Hahn J.H."/>
            <person name="Sangsakoo G."/>
            <person name="Vanavichit A."/>
            <person name="de Mattos Luiz.A.T."/>
            <person name="Zimmer P.D."/>
            <person name="Malone G."/>
            <person name="Dellagostin O."/>
            <person name="de Oliveira A.C."/>
            <person name="Bevan M."/>
            <person name="Bancroft I."/>
            <person name="Minx P."/>
            <person name="Cordum H."/>
            <person name="Wilson R."/>
            <person name="Cheng Z."/>
            <person name="Jin W."/>
            <person name="Jiang J."/>
            <person name="Leong S.A."/>
            <person name="Iwama H."/>
            <person name="Gojobori T."/>
            <person name="Itoh T."/>
            <person name="Niimura Y."/>
            <person name="Fujii Y."/>
            <person name="Habara T."/>
            <person name="Sakai H."/>
            <person name="Sato Y."/>
            <person name="Wilson G."/>
            <person name="Kumar K."/>
            <person name="McCouch S."/>
            <person name="Juretic N."/>
            <person name="Hoen D."/>
            <person name="Wright S."/>
            <person name="Bruskiewich R."/>
            <person name="Bureau T."/>
            <person name="Miyao A."/>
            <person name="Hirochika H."/>
            <person name="Nishikawa T."/>
            <person name="Kadowaki K."/>
            <person name="Sugiura M."/>
            <person name="Burr B."/>
            <person name="Sasaki T."/>
        </authorList>
    </citation>
    <scope>NUCLEOTIDE SEQUENCE [LARGE SCALE GENOMIC DNA]</scope>
    <source>
        <strain evidence="3">cv. Nipponbare</strain>
    </source>
</reference>
<dbReference type="Proteomes" id="UP000000763">
    <property type="component" value="Chromosome 6"/>
</dbReference>
<evidence type="ECO:0000313" key="3">
    <source>
        <dbReference type="Proteomes" id="UP000000763"/>
    </source>
</evidence>
<dbReference type="EMBL" id="AP005470">
    <property type="protein sequence ID" value="BAD46128.1"/>
    <property type="molecule type" value="Genomic_DNA"/>
</dbReference>
<evidence type="ECO:0000313" key="1">
    <source>
        <dbReference type="EMBL" id="BAD46128.1"/>
    </source>
</evidence>
<accession>Q652Y9</accession>
<protein>
    <submittedName>
        <fullName evidence="1">Uncharacterized protein</fullName>
    </submittedName>
</protein>
<gene>
    <name evidence="1" type="ORF">OSJNBa0043B22.38</name>
    <name evidence="2" type="ORF">P0001B01.18</name>
</gene>
<proteinExistence type="predicted"/>
<reference evidence="1" key="2">
    <citation type="submission" date="2002-06" db="EMBL/GenBank/DDBJ databases">
        <title>Oryza sativa nipponbare(GA3) genomic DNA, chromosome 6, BAC clone:OSJNBa0043B22.</title>
        <authorList>
            <person name="Sasaki T."/>
            <person name="Matsumoto T."/>
            <person name="Katayose Y."/>
        </authorList>
    </citation>
    <scope>NUCLEOTIDE SEQUENCE</scope>
</reference>
<sequence length="69" mass="8102">MTDLSQSLDLSIHRYKEYISLISTADRVDLVLLDLFMTANRCTDDIGLKDQINWHANNIRRRALDLHWS</sequence>